<keyword evidence="2" id="KW-1133">Transmembrane helix</keyword>
<dbReference type="Proteomes" id="UP000594638">
    <property type="component" value="Unassembled WGS sequence"/>
</dbReference>
<feature type="region of interest" description="Disordered" evidence="1">
    <location>
        <begin position="48"/>
        <end position="88"/>
    </location>
</feature>
<name>A0A8S0TNI4_OLEEU</name>
<keyword evidence="2" id="KW-0812">Transmembrane</keyword>
<protein>
    <submittedName>
        <fullName evidence="4">Uncharacterized protein LOC111386977</fullName>
    </submittedName>
</protein>
<keyword evidence="3" id="KW-0732">Signal</keyword>
<dbReference type="PANTHER" id="PTHR34558:SF4">
    <property type="entry name" value="TRANSMEMBRANE PROTEIN"/>
    <property type="match status" value="1"/>
</dbReference>
<keyword evidence="2" id="KW-0472">Membrane</keyword>
<evidence type="ECO:0000256" key="1">
    <source>
        <dbReference type="SAM" id="MobiDB-lite"/>
    </source>
</evidence>
<feature type="chain" id="PRO_5035859097" evidence="3">
    <location>
        <begin position="24"/>
        <end position="125"/>
    </location>
</feature>
<reference evidence="4 5" key="1">
    <citation type="submission" date="2019-12" db="EMBL/GenBank/DDBJ databases">
        <authorList>
            <person name="Alioto T."/>
            <person name="Alioto T."/>
            <person name="Gomez Garrido J."/>
        </authorList>
    </citation>
    <scope>NUCLEOTIDE SEQUENCE [LARGE SCALE GENOMIC DNA]</scope>
</reference>
<evidence type="ECO:0000256" key="3">
    <source>
        <dbReference type="SAM" id="SignalP"/>
    </source>
</evidence>
<accession>A0A8S0TNI4</accession>
<organism evidence="4 5">
    <name type="scientific">Olea europaea subsp. europaea</name>
    <dbReference type="NCBI Taxonomy" id="158383"/>
    <lineage>
        <taxon>Eukaryota</taxon>
        <taxon>Viridiplantae</taxon>
        <taxon>Streptophyta</taxon>
        <taxon>Embryophyta</taxon>
        <taxon>Tracheophyta</taxon>
        <taxon>Spermatophyta</taxon>
        <taxon>Magnoliopsida</taxon>
        <taxon>eudicotyledons</taxon>
        <taxon>Gunneridae</taxon>
        <taxon>Pentapetalae</taxon>
        <taxon>asterids</taxon>
        <taxon>lamiids</taxon>
        <taxon>Lamiales</taxon>
        <taxon>Oleaceae</taxon>
        <taxon>Oleeae</taxon>
        <taxon>Olea</taxon>
    </lineage>
</organism>
<feature type="transmembrane region" description="Helical" evidence="2">
    <location>
        <begin position="86"/>
        <end position="108"/>
    </location>
</feature>
<feature type="compositionally biased region" description="Basic and acidic residues" evidence="1">
    <location>
        <begin position="48"/>
        <end position="60"/>
    </location>
</feature>
<feature type="compositionally biased region" description="Acidic residues" evidence="1">
    <location>
        <begin position="61"/>
        <end position="73"/>
    </location>
</feature>
<dbReference type="Gramene" id="OE9A069045T1">
    <property type="protein sequence ID" value="OE9A069045C1"/>
    <property type="gene ID" value="OE9A069045"/>
</dbReference>
<proteinExistence type="predicted"/>
<dbReference type="OrthoDB" id="913813at2759"/>
<keyword evidence="5" id="KW-1185">Reference proteome</keyword>
<dbReference type="PANTHER" id="PTHR34558">
    <property type="entry name" value="EXPRESSED PROTEIN"/>
    <property type="match status" value="1"/>
</dbReference>
<feature type="signal peptide" evidence="3">
    <location>
        <begin position="1"/>
        <end position="23"/>
    </location>
</feature>
<dbReference type="AlphaFoldDB" id="A0A8S0TNI4"/>
<dbReference type="EMBL" id="CACTIH010007276">
    <property type="protein sequence ID" value="CAA3007484.1"/>
    <property type="molecule type" value="Genomic_DNA"/>
</dbReference>
<evidence type="ECO:0000256" key="2">
    <source>
        <dbReference type="SAM" id="Phobius"/>
    </source>
</evidence>
<comment type="caution">
    <text evidence="4">The sequence shown here is derived from an EMBL/GenBank/DDBJ whole genome shotgun (WGS) entry which is preliminary data.</text>
</comment>
<evidence type="ECO:0000313" key="5">
    <source>
        <dbReference type="Proteomes" id="UP000594638"/>
    </source>
</evidence>
<evidence type="ECO:0000313" key="4">
    <source>
        <dbReference type="EMBL" id="CAA3007484.1"/>
    </source>
</evidence>
<gene>
    <name evidence="4" type="ORF">OLEA9_A069045</name>
</gene>
<sequence length="125" mass="13917">MGRFHHFHLILFLLVATILMVQAMDCGSVNAEKNPQKLRLRGRALLEKEQKSIADPPSEKESEEAEAPEEEMEENKVHHSSSDKSAAGGGVIIGGLVTAIFAAVYCYIRVTRRRTRTTINDQIIV</sequence>